<dbReference type="Proteomes" id="UP000516437">
    <property type="component" value="Chromosome 8"/>
</dbReference>
<evidence type="ECO:0000256" key="9">
    <source>
        <dbReference type="ARBA" id="ARBA00023054"/>
    </source>
</evidence>
<keyword evidence="21" id="KW-1185">Reference proteome</keyword>
<organism evidence="20 21">
    <name type="scientific">Morella rubra</name>
    <name type="common">Chinese bayberry</name>
    <dbReference type="NCBI Taxonomy" id="262757"/>
    <lineage>
        <taxon>Eukaryota</taxon>
        <taxon>Viridiplantae</taxon>
        <taxon>Streptophyta</taxon>
        <taxon>Embryophyta</taxon>
        <taxon>Tracheophyta</taxon>
        <taxon>Spermatophyta</taxon>
        <taxon>Magnoliopsida</taxon>
        <taxon>eudicotyledons</taxon>
        <taxon>Gunneridae</taxon>
        <taxon>Pentapetalae</taxon>
        <taxon>rosids</taxon>
        <taxon>fabids</taxon>
        <taxon>Fagales</taxon>
        <taxon>Myricaceae</taxon>
        <taxon>Morella</taxon>
    </lineage>
</organism>
<evidence type="ECO:0000256" key="6">
    <source>
        <dbReference type="ARBA" id="ARBA00022737"/>
    </source>
</evidence>
<dbReference type="SMART" id="SM00116">
    <property type="entry name" value="CBS"/>
    <property type="match status" value="2"/>
</dbReference>
<dbReference type="FunFam" id="1.10.3080.10:FF:000004">
    <property type="entry name" value="Chloride channel ClC3"/>
    <property type="match status" value="1"/>
</dbReference>
<dbReference type="OrthoDB" id="428525at2759"/>
<feature type="region of interest" description="Disordered" evidence="18">
    <location>
        <begin position="1"/>
        <end position="91"/>
    </location>
</feature>
<keyword evidence="4 16" id="KW-0813">Transport</keyword>
<dbReference type="InterPro" id="IPR002251">
    <property type="entry name" value="Cl_channel_pln"/>
</dbReference>
<evidence type="ECO:0000256" key="10">
    <source>
        <dbReference type="ARBA" id="ARBA00023065"/>
    </source>
</evidence>
<keyword evidence="9 17" id="KW-0175">Coiled coil</keyword>
<keyword evidence="14 16" id="KW-0868">Chloride</keyword>
<keyword evidence="7" id="KW-0851">Voltage-gated channel</keyword>
<evidence type="ECO:0000256" key="7">
    <source>
        <dbReference type="ARBA" id="ARBA00022882"/>
    </source>
</evidence>
<evidence type="ECO:0000259" key="19">
    <source>
        <dbReference type="PROSITE" id="PS51371"/>
    </source>
</evidence>
<dbReference type="GO" id="GO:0009671">
    <property type="term" value="F:nitrate:proton symporter activity"/>
    <property type="evidence" value="ECO:0007669"/>
    <property type="project" value="TreeGrafter"/>
</dbReference>
<feature type="transmembrane region" description="Helical" evidence="16">
    <location>
        <begin position="1044"/>
        <end position="1061"/>
    </location>
</feature>
<evidence type="ECO:0000256" key="1">
    <source>
        <dbReference type="ARBA" id="ARBA00004141"/>
    </source>
</evidence>
<dbReference type="PANTHER" id="PTHR11689">
    <property type="entry name" value="CHLORIDE CHANNEL PROTEIN CLC FAMILY MEMBER"/>
    <property type="match status" value="1"/>
</dbReference>
<dbReference type="PRINTS" id="PR00762">
    <property type="entry name" value="CLCHANNEL"/>
</dbReference>
<dbReference type="InterPro" id="IPR001807">
    <property type="entry name" value="ClC"/>
</dbReference>
<evidence type="ECO:0000256" key="4">
    <source>
        <dbReference type="ARBA" id="ARBA00022448"/>
    </source>
</evidence>
<dbReference type="PANTHER" id="PTHR11689:SF67">
    <property type="entry name" value="CHLORIDE CHANNEL PROTEIN CLC-A"/>
    <property type="match status" value="1"/>
</dbReference>
<comment type="caution">
    <text evidence="16">Lacks conserved residue(s) required for the propagation of feature annotation.</text>
</comment>
<dbReference type="GO" id="GO:0009705">
    <property type="term" value="C:plant-type vacuole membrane"/>
    <property type="evidence" value="ECO:0007669"/>
    <property type="project" value="TreeGrafter"/>
</dbReference>
<keyword evidence="5 16" id="KW-0812">Transmembrane</keyword>
<dbReference type="SUPFAM" id="SSF81340">
    <property type="entry name" value="Clc chloride channel"/>
    <property type="match status" value="1"/>
</dbReference>
<comment type="subcellular location">
    <subcellularLocation>
        <location evidence="1 16">Membrane</location>
        <topology evidence="1 16">Multi-pass membrane protein</topology>
    </subcellularLocation>
</comment>
<comment type="caution">
    <text evidence="20">The sequence shown here is derived from an EMBL/GenBank/DDBJ whole genome shotgun (WGS) entry which is preliminary data.</text>
</comment>
<evidence type="ECO:0000256" key="3">
    <source>
        <dbReference type="ARBA" id="ARBA00009476"/>
    </source>
</evidence>
<dbReference type="CDD" id="cd04591">
    <property type="entry name" value="CBS_pair_voltage-gated_CLC_euk_bac"/>
    <property type="match status" value="1"/>
</dbReference>
<dbReference type="InterPro" id="IPR014743">
    <property type="entry name" value="Cl-channel_core"/>
</dbReference>
<keyword evidence="10 16" id="KW-0406">Ion transport</keyword>
<feature type="compositionally biased region" description="Polar residues" evidence="18">
    <location>
        <begin position="227"/>
        <end position="262"/>
    </location>
</feature>
<evidence type="ECO:0000256" key="5">
    <source>
        <dbReference type="ARBA" id="ARBA00022692"/>
    </source>
</evidence>
<dbReference type="InterPro" id="IPR000644">
    <property type="entry name" value="CBS_dom"/>
</dbReference>
<protein>
    <recommendedName>
        <fullName evidence="16">Chloride channel protein</fullName>
    </recommendedName>
</protein>
<keyword evidence="6" id="KW-0677">Repeat</keyword>
<dbReference type="GO" id="GO:0005247">
    <property type="term" value="F:voltage-gated chloride channel activity"/>
    <property type="evidence" value="ECO:0007669"/>
    <property type="project" value="InterPro"/>
</dbReference>
<gene>
    <name evidence="20" type="ORF">CJ030_MR8G012809</name>
</gene>
<evidence type="ECO:0000256" key="18">
    <source>
        <dbReference type="SAM" id="MobiDB-lite"/>
    </source>
</evidence>
<keyword evidence="8 16" id="KW-1133">Transmembrane helix</keyword>
<keyword evidence="13" id="KW-0869">Chloride channel</keyword>
<dbReference type="Gene3D" id="1.10.3080.10">
    <property type="entry name" value="Clc chloride channel"/>
    <property type="match status" value="1"/>
</dbReference>
<dbReference type="CDD" id="cd03685">
    <property type="entry name" value="ClC_6_like"/>
    <property type="match status" value="1"/>
</dbReference>
<proteinExistence type="inferred from homology"/>
<feature type="coiled-coil region" evidence="17">
    <location>
        <begin position="374"/>
        <end position="401"/>
    </location>
</feature>
<evidence type="ECO:0000256" key="14">
    <source>
        <dbReference type="ARBA" id="ARBA00023214"/>
    </source>
</evidence>
<evidence type="ECO:0000256" key="8">
    <source>
        <dbReference type="ARBA" id="ARBA00022989"/>
    </source>
</evidence>
<feature type="transmembrane region" description="Helical" evidence="16">
    <location>
        <begin position="575"/>
        <end position="599"/>
    </location>
</feature>
<feature type="transmembrane region" description="Helical" evidence="16">
    <location>
        <begin position="958"/>
        <end position="991"/>
    </location>
</feature>
<evidence type="ECO:0000256" key="16">
    <source>
        <dbReference type="RuleBase" id="RU361221"/>
    </source>
</evidence>
<accession>A0A6A1UUH1</accession>
<feature type="region of interest" description="Disordered" evidence="18">
    <location>
        <begin position="122"/>
        <end position="333"/>
    </location>
</feature>
<keyword evidence="7" id="KW-0407">Ion channel</keyword>
<feature type="region of interest" description="Disordered" evidence="18">
    <location>
        <begin position="491"/>
        <end position="516"/>
    </location>
</feature>
<comment type="similarity">
    <text evidence="2">Belongs to the SPT2 family.</text>
</comment>
<evidence type="ECO:0000313" key="21">
    <source>
        <dbReference type="Proteomes" id="UP000516437"/>
    </source>
</evidence>
<evidence type="ECO:0000313" key="20">
    <source>
        <dbReference type="EMBL" id="KAB1203327.1"/>
    </source>
</evidence>
<dbReference type="Pfam" id="PF08243">
    <property type="entry name" value="SPT2"/>
    <property type="match status" value="1"/>
</dbReference>
<evidence type="ECO:0000256" key="2">
    <source>
        <dbReference type="ARBA" id="ARBA00006461"/>
    </source>
</evidence>
<feature type="compositionally biased region" description="Basic and acidic residues" evidence="18">
    <location>
        <begin position="140"/>
        <end position="165"/>
    </location>
</feature>
<dbReference type="SUPFAM" id="SSF54631">
    <property type="entry name" value="CBS-domain pair"/>
    <property type="match status" value="1"/>
</dbReference>
<dbReference type="Gene3D" id="3.10.580.10">
    <property type="entry name" value="CBS-domain"/>
    <property type="match status" value="1"/>
</dbReference>
<feature type="transmembrane region" description="Helical" evidence="16">
    <location>
        <begin position="783"/>
        <end position="802"/>
    </location>
</feature>
<dbReference type="SMART" id="SM00784">
    <property type="entry name" value="SPT2"/>
    <property type="match status" value="1"/>
</dbReference>
<keyword evidence="11 15" id="KW-0129">CBS domain</keyword>
<evidence type="ECO:0000256" key="15">
    <source>
        <dbReference type="PROSITE-ProRule" id="PRU00703"/>
    </source>
</evidence>
<feature type="domain" description="CBS" evidence="19">
    <location>
        <begin position="1214"/>
        <end position="1279"/>
    </location>
</feature>
<dbReference type="PRINTS" id="PR01120">
    <property type="entry name" value="CLCHANNELPLT"/>
</dbReference>
<dbReference type="EMBL" id="RXIC02000026">
    <property type="protein sequence ID" value="KAB1203327.1"/>
    <property type="molecule type" value="Genomic_DNA"/>
</dbReference>
<evidence type="ECO:0000256" key="17">
    <source>
        <dbReference type="SAM" id="Coils"/>
    </source>
</evidence>
<dbReference type="InterPro" id="IPR046342">
    <property type="entry name" value="CBS_dom_sf"/>
</dbReference>
<feature type="compositionally biased region" description="Basic and acidic residues" evidence="18">
    <location>
        <begin position="44"/>
        <end position="61"/>
    </location>
</feature>
<feature type="compositionally biased region" description="Acidic residues" evidence="18">
    <location>
        <begin position="15"/>
        <end position="43"/>
    </location>
</feature>
<dbReference type="InterPro" id="IPR013256">
    <property type="entry name" value="Chromatin_SPT2"/>
</dbReference>
<comment type="similarity">
    <text evidence="3 16">Belongs to the chloride channel (TC 2.A.49) family.</text>
</comment>
<dbReference type="GO" id="GO:0034707">
    <property type="term" value="C:chloride channel complex"/>
    <property type="evidence" value="ECO:0007669"/>
    <property type="project" value="UniProtKB-KW"/>
</dbReference>
<reference evidence="20 21" key="1">
    <citation type="journal article" date="2019" name="Plant Biotechnol. J.">
        <title>The red bayberry genome and genetic basis of sex determination.</title>
        <authorList>
            <person name="Jia H.M."/>
            <person name="Jia H.J."/>
            <person name="Cai Q.L."/>
            <person name="Wang Y."/>
            <person name="Zhao H.B."/>
            <person name="Yang W.F."/>
            <person name="Wang G.Y."/>
            <person name="Li Y.H."/>
            <person name="Zhan D.L."/>
            <person name="Shen Y.T."/>
            <person name="Niu Q.F."/>
            <person name="Chang L."/>
            <person name="Qiu J."/>
            <person name="Zhao L."/>
            <person name="Xie H.B."/>
            <person name="Fu W.Y."/>
            <person name="Jin J."/>
            <person name="Li X.W."/>
            <person name="Jiao Y."/>
            <person name="Zhou C.C."/>
            <person name="Tu T."/>
            <person name="Chai C.Y."/>
            <person name="Gao J.L."/>
            <person name="Fan L.J."/>
            <person name="van de Weg E."/>
            <person name="Wang J.Y."/>
            <person name="Gao Z.S."/>
        </authorList>
    </citation>
    <scope>NUCLEOTIDE SEQUENCE [LARGE SCALE GENOMIC DNA]</scope>
    <source>
        <tissue evidence="20">Leaves</tissue>
    </source>
</reference>
<feature type="transmembrane region" description="Helical" evidence="16">
    <location>
        <begin position="835"/>
        <end position="855"/>
    </location>
</feature>
<feature type="domain" description="CBS" evidence="19">
    <location>
        <begin position="1100"/>
        <end position="1169"/>
    </location>
</feature>
<sequence length="1288" mass="143599">MRGYDRDELHRGVEDYDEYEEEGEELEEDAGEEGEEEGYEEEDPKPTKEELEYLELRQRLKERIRKQMKKDNSSSLTSSSEKKNKLPYDNFGSFFGPSQPVIAQRVIQESKSLLETQHLASRLSNTLHANKKNSSTSKGSKPESRAPKVTSEIKNKVQKLKDTRDYSFLLSENAEIPAPTKVPPPKNVSVRNSEAGSAQVPLKSKQPLGNSSRHVHSSHEERKMVSLNGQSFSKAGSNQSTYARKPNSTSMDSRRQLGSNIANGPGRPGGPKGLPLKKPVAMMEKKVSAPVGKNSMPDKQAAKANSMNPTSQDHRLKKKPKPMSRYSDDENGSEGEMAISMIRKMFRYNPNKYDDYGDDSDMEANFDDIMREEKRSAKIARKEDEEQLRLIEEEEERERQARLRKLKKQFSSFLRITIWQSRNPFPMANVQNDGTDSFLNVQNDSTYSFFNCTEEILTDFAQIKNQQKAPPTEELLGFSVLSCVAPMEEESSQVTEAKTTHNMEGEADEEERYTESNPLNEPLLKRSRTLSSNPLAMVGAKVSYIESLDYEINENDLFKHDWRSRSKVQVLQYIFLKWTLAFLVGLLTGLIATLINLAIENIAGYKLLAVVNLIQNERSDYITCDHIPLAYIHSSAINMIMTSHSILSLVQALDGLHLLHRAGPGIPEIKAYLNGVDTPNMFGVATLIVKIVGSIGAVSAGLDLGKEGPLVHIGTCIASLLGQGGPTEYQLKWRWLRYFNNDRDRRDLITYGASCGVCAAFRAPVGGVLFSLEEVATWWRSALLWRTFFSTAVVAVVLRAFIQICNSGGCGLFGTGGLVMFDVSDVVVRYHVMDIIPVVLIGIIGGVLGSLYNYLLHKVLRLYSLINQKGRTYKLLLSVTLSLFTSVCQYGLPFLAKCQPCDSSLTETECPTNGRSGNFKQFNCPSGYYNDLATLLLTTNDDAVRNIFSTNTPTEYQISSLVIFFVLYCILGVFTFGIAVPSGLFLPIILMGSGYGRLLGIVMGSYTNIDQGLFAVLGAASLMAGSMRMTVSLCVIFLELTNNLLLLPMTMIVLLIAKSVGDSFNPSIYEIILHLKGLPFLNAHPEPWMSNLTVGELADAKPPVVTLSGVERVARIVDVLRNTTHNGFPVVDDAVVPPTGLATGATELHGVILRAHLLQALKKKWFLRERRRTEEWEVREKFTSVDLAERKEKIEEVAVTSDEMEMYVDLHPLTNTTPYTVLESLTVPKALVLFRQVGLRHLLIVPKYEAAGVPPVVGILTRQDLRPYNILTAFPHLARSKDEGDKGD</sequence>
<keyword evidence="12 16" id="KW-0472">Membrane</keyword>
<name>A0A6A1UUH1_9ROSI</name>
<dbReference type="PROSITE" id="PS51371">
    <property type="entry name" value="CBS"/>
    <property type="match status" value="2"/>
</dbReference>
<evidence type="ECO:0000256" key="13">
    <source>
        <dbReference type="ARBA" id="ARBA00023173"/>
    </source>
</evidence>
<dbReference type="InterPro" id="IPR051280">
    <property type="entry name" value="Cl-channel/antiporter"/>
</dbReference>
<feature type="transmembrane region" description="Helical" evidence="16">
    <location>
        <begin position="748"/>
        <end position="771"/>
    </location>
</feature>
<dbReference type="Pfam" id="PF00654">
    <property type="entry name" value="Voltage_CLC"/>
    <property type="match status" value="1"/>
</dbReference>
<feature type="compositionally biased region" description="Basic and acidic residues" evidence="18">
    <location>
        <begin position="1"/>
        <end position="14"/>
    </location>
</feature>
<evidence type="ECO:0000256" key="11">
    <source>
        <dbReference type="ARBA" id="ARBA00023122"/>
    </source>
</evidence>
<evidence type="ECO:0000256" key="12">
    <source>
        <dbReference type="ARBA" id="ARBA00023136"/>
    </source>
</evidence>